<dbReference type="Pfam" id="PF21761">
    <property type="entry name" value="RedAm-like_C"/>
    <property type="match status" value="1"/>
</dbReference>
<evidence type="ECO:0000259" key="3">
    <source>
        <dbReference type="Pfam" id="PF03446"/>
    </source>
</evidence>
<dbReference type="InterPro" id="IPR013328">
    <property type="entry name" value="6PGD_dom2"/>
</dbReference>
<dbReference type="PANTHER" id="PTHR43580:SF2">
    <property type="entry name" value="CYTOKINE-LIKE NUCLEAR FACTOR N-PAC"/>
    <property type="match status" value="1"/>
</dbReference>
<protein>
    <submittedName>
        <fullName evidence="5">NAD(P)-dependent oxidoreductase</fullName>
    </submittedName>
</protein>
<gene>
    <name evidence="5" type="ORF">EKH77_01440</name>
</gene>
<proteinExistence type="inferred from homology"/>
<keyword evidence="6" id="KW-1185">Reference proteome</keyword>
<dbReference type="PANTHER" id="PTHR43580">
    <property type="entry name" value="OXIDOREDUCTASE GLYR1-RELATED"/>
    <property type="match status" value="1"/>
</dbReference>
<dbReference type="SUPFAM" id="SSF51735">
    <property type="entry name" value="NAD(P)-binding Rossmann-fold domains"/>
    <property type="match status" value="1"/>
</dbReference>
<dbReference type="Gene3D" id="3.40.50.720">
    <property type="entry name" value="NAD(P)-binding Rossmann-like Domain"/>
    <property type="match status" value="1"/>
</dbReference>
<accession>A0A3Q9FWB1</accession>
<dbReference type="Pfam" id="PF03446">
    <property type="entry name" value="NAD_binding_2"/>
    <property type="match status" value="1"/>
</dbReference>
<dbReference type="InterPro" id="IPR006115">
    <property type="entry name" value="6PGDH_NADP-bd"/>
</dbReference>
<evidence type="ECO:0000313" key="5">
    <source>
        <dbReference type="EMBL" id="AZQ70054.1"/>
    </source>
</evidence>
<dbReference type="InterPro" id="IPR036291">
    <property type="entry name" value="NAD(P)-bd_dom_sf"/>
</dbReference>
<dbReference type="RefSeq" id="WP_126912619.1">
    <property type="nucleotide sequence ID" value="NZ_CP034587.1"/>
</dbReference>
<evidence type="ECO:0000313" key="6">
    <source>
        <dbReference type="Proteomes" id="UP000267900"/>
    </source>
</evidence>
<comment type="similarity">
    <text evidence="1">Belongs to the HIBADH-related family.</text>
</comment>
<keyword evidence="2" id="KW-0560">Oxidoreductase</keyword>
<dbReference type="GO" id="GO:0016491">
    <property type="term" value="F:oxidoreductase activity"/>
    <property type="evidence" value="ECO:0007669"/>
    <property type="project" value="UniProtKB-KW"/>
</dbReference>
<feature type="domain" description="6-phosphogluconate dehydrogenase NADP-binding" evidence="3">
    <location>
        <begin position="4"/>
        <end position="155"/>
    </location>
</feature>
<evidence type="ECO:0000256" key="1">
    <source>
        <dbReference type="ARBA" id="ARBA00009080"/>
    </source>
</evidence>
<dbReference type="InterPro" id="IPR015815">
    <property type="entry name" value="HIBADH-related"/>
</dbReference>
<dbReference type="InterPro" id="IPR051265">
    <property type="entry name" value="HIBADH-related_NP60_sf"/>
</dbReference>
<dbReference type="OrthoDB" id="4029976at2"/>
<evidence type="ECO:0000259" key="4">
    <source>
        <dbReference type="Pfam" id="PF21761"/>
    </source>
</evidence>
<dbReference type="GO" id="GO:0050661">
    <property type="term" value="F:NADP binding"/>
    <property type="evidence" value="ECO:0007669"/>
    <property type="project" value="InterPro"/>
</dbReference>
<dbReference type="EMBL" id="CP034587">
    <property type="protein sequence ID" value="AZQ70054.1"/>
    <property type="molecule type" value="Genomic_DNA"/>
</dbReference>
<organism evidence="5 6">
    <name type="scientific">Streptomyces luteoverticillatus</name>
    <name type="common">Streptoverticillium luteoverticillatus</name>
    <dbReference type="NCBI Taxonomy" id="66425"/>
    <lineage>
        <taxon>Bacteria</taxon>
        <taxon>Bacillati</taxon>
        <taxon>Actinomycetota</taxon>
        <taxon>Actinomycetes</taxon>
        <taxon>Kitasatosporales</taxon>
        <taxon>Streptomycetaceae</taxon>
        <taxon>Streptomyces</taxon>
    </lineage>
</organism>
<evidence type="ECO:0000256" key="2">
    <source>
        <dbReference type="ARBA" id="ARBA00023002"/>
    </source>
</evidence>
<dbReference type="Gene3D" id="1.10.1040.10">
    <property type="entry name" value="N-(1-d-carboxylethyl)-l-norvaline Dehydrogenase, domain 2"/>
    <property type="match status" value="1"/>
</dbReference>
<dbReference type="PIRSF" id="PIRSF000103">
    <property type="entry name" value="HIBADH"/>
    <property type="match status" value="1"/>
</dbReference>
<name>A0A3Q9FWB1_STRLT</name>
<sequence>MGSKVTVLGLGAMGTTLAGAFTAAGHRTTVWNRTAGRADALKERGAVEAPSAARAVAASPLVVICVTAYDAAQDVLGPLAPGLAGSTLVNLTSGSPPQARETAAWAERHGIAYLDGALMSTPSGIGDPDFLQLYSGPRAVFDQHRETLAALGHPVHLGTDPALPSVYDSALLGLLWSTLMGWLHGVALIGAEGPGGGVTATDFTDVVNHWMKSVGALMNSYASQIDAGRYPGGEFPLTLHLSMMNLLAHASELRGVEPGLPDLLQRLTSRAVGAGHGDDSYARLVEFVRKSENH</sequence>
<feature type="domain" description="NADPH-dependent reductive aminase-like C-terminal" evidence="4">
    <location>
        <begin position="160"/>
        <end position="290"/>
    </location>
</feature>
<dbReference type="InterPro" id="IPR048666">
    <property type="entry name" value="RedAm-like_C"/>
</dbReference>
<dbReference type="AlphaFoldDB" id="A0A3Q9FWB1"/>
<reference evidence="5 6" key="1">
    <citation type="submission" date="2018-12" db="EMBL/GenBank/DDBJ databases">
        <title>The whole draft genome of Streptomyce luteoverticillatus CGMCC 15060.</title>
        <authorList>
            <person name="Feng Z."/>
            <person name="Chen G."/>
            <person name="Zhang J."/>
            <person name="Zhu H."/>
            <person name="Yu X."/>
            <person name="Zhang W."/>
            <person name="Zhang X."/>
        </authorList>
    </citation>
    <scope>NUCLEOTIDE SEQUENCE [LARGE SCALE GENOMIC DNA]</scope>
    <source>
        <strain evidence="5 6">CGMCC 15060</strain>
    </source>
</reference>
<dbReference type="Proteomes" id="UP000267900">
    <property type="component" value="Chromosome"/>
</dbReference>